<dbReference type="InterPro" id="IPR002901">
    <property type="entry name" value="MGlyc_endo_b_GlcNAc-like_dom"/>
</dbReference>
<dbReference type="PANTHER" id="PTHR33308">
    <property type="entry name" value="PEPTIDOGLYCAN HYDROLASE FLGJ"/>
    <property type="match status" value="1"/>
</dbReference>
<name>A0ABQ2BMX7_9SPHI</name>
<accession>A0ABQ2BMX7</accession>
<comment type="caution">
    <text evidence="6">The sequence shown here is derived from an EMBL/GenBank/DDBJ whole genome shotgun (WGS) entry which is preliminary data.</text>
</comment>
<evidence type="ECO:0000256" key="4">
    <source>
        <dbReference type="ARBA" id="ARBA00032108"/>
    </source>
</evidence>
<dbReference type="EMBL" id="BMDJ01000013">
    <property type="protein sequence ID" value="GGI28970.1"/>
    <property type="molecule type" value="Genomic_DNA"/>
</dbReference>
<proteinExistence type="predicted"/>
<dbReference type="InterPro" id="IPR051056">
    <property type="entry name" value="Glycosyl_Hydrolase_73"/>
</dbReference>
<dbReference type="InterPro" id="IPR036779">
    <property type="entry name" value="LysM_dom_sf"/>
</dbReference>
<dbReference type="Gene3D" id="1.10.530.10">
    <property type="match status" value="1"/>
</dbReference>
<feature type="domain" description="LysM" evidence="5">
    <location>
        <begin position="189"/>
        <end position="232"/>
    </location>
</feature>
<dbReference type="SMART" id="SM00257">
    <property type="entry name" value="LysM"/>
    <property type="match status" value="1"/>
</dbReference>
<dbReference type="Proteomes" id="UP000645390">
    <property type="component" value="Unassembled WGS sequence"/>
</dbReference>
<evidence type="ECO:0000313" key="6">
    <source>
        <dbReference type="EMBL" id="GGI28970.1"/>
    </source>
</evidence>
<keyword evidence="3" id="KW-0378">Hydrolase</keyword>
<evidence type="ECO:0000256" key="3">
    <source>
        <dbReference type="ARBA" id="ARBA00022801"/>
    </source>
</evidence>
<dbReference type="PANTHER" id="PTHR33308:SF9">
    <property type="entry name" value="PEPTIDOGLYCAN HYDROLASE FLGJ"/>
    <property type="match status" value="1"/>
</dbReference>
<dbReference type="Pfam" id="PF01832">
    <property type="entry name" value="Glucosaminidase"/>
    <property type="match status" value="1"/>
</dbReference>
<dbReference type="CDD" id="cd00118">
    <property type="entry name" value="LysM"/>
    <property type="match status" value="1"/>
</dbReference>
<keyword evidence="2" id="KW-0081">Bacteriolytic enzyme</keyword>
<keyword evidence="7" id="KW-1185">Reference proteome</keyword>
<protein>
    <recommendedName>
        <fullName evidence="4">Peptidoglycan hydrolase</fullName>
    </recommendedName>
</protein>
<dbReference type="Pfam" id="PF01476">
    <property type="entry name" value="LysM"/>
    <property type="match status" value="1"/>
</dbReference>
<dbReference type="PROSITE" id="PS51782">
    <property type="entry name" value="LYSM"/>
    <property type="match status" value="1"/>
</dbReference>
<dbReference type="SMART" id="SM00047">
    <property type="entry name" value="LYZ2"/>
    <property type="match status" value="1"/>
</dbReference>
<evidence type="ECO:0000313" key="7">
    <source>
        <dbReference type="Proteomes" id="UP000645390"/>
    </source>
</evidence>
<reference evidence="7" key="1">
    <citation type="journal article" date="2019" name="Int. J. Syst. Evol. Microbiol.">
        <title>The Global Catalogue of Microorganisms (GCM) 10K type strain sequencing project: providing services to taxonomists for standard genome sequencing and annotation.</title>
        <authorList>
            <consortium name="The Broad Institute Genomics Platform"/>
            <consortium name="The Broad Institute Genome Sequencing Center for Infectious Disease"/>
            <person name="Wu L."/>
            <person name="Ma J."/>
        </authorList>
    </citation>
    <scope>NUCLEOTIDE SEQUENCE [LARGE SCALE GENOMIC DNA]</scope>
    <source>
        <strain evidence="7">CCM 8939</strain>
    </source>
</reference>
<evidence type="ECO:0000256" key="2">
    <source>
        <dbReference type="ARBA" id="ARBA00022638"/>
    </source>
</evidence>
<dbReference type="Gene3D" id="3.10.350.10">
    <property type="entry name" value="LysM domain"/>
    <property type="match status" value="1"/>
</dbReference>
<sequence length="232" mass="26749">MIKKAKEMKILFTFYLFILTTVIVKAQSTEDYVAEHVNFAQALMRDHKIPASLILAVAIHESASGNSKIAQHLNNHFGVKGPNNNDDIRSSYRDYENSDESYSHFIEIMETRLPFNKLFTKYDQFDYKGWARGIQRCGYAHSRSWASQVIALVKKYELYQYDERPEGYEEPIYATTIYRKKISRRKATNGYTVKSGDNLSIIAKKKGTTVKAIMQKNGMKKVNLKPGQKIKL</sequence>
<evidence type="ECO:0000259" key="5">
    <source>
        <dbReference type="PROSITE" id="PS51782"/>
    </source>
</evidence>
<organism evidence="6 7">
    <name type="scientific">Pedobacter mendelii</name>
    <dbReference type="NCBI Taxonomy" id="1908240"/>
    <lineage>
        <taxon>Bacteria</taxon>
        <taxon>Pseudomonadati</taxon>
        <taxon>Bacteroidota</taxon>
        <taxon>Sphingobacteriia</taxon>
        <taxon>Sphingobacteriales</taxon>
        <taxon>Sphingobacteriaceae</taxon>
        <taxon>Pedobacter</taxon>
    </lineage>
</organism>
<dbReference type="SUPFAM" id="SSF54106">
    <property type="entry name" value="LysM domain"/>
    <property type="match status" value="1"/>
</dbReference>
<keyword evidence="1" id="KW-0929">Antimicrobial</keyword>
<dbReference type="InterPro" id="IPR018392">
    <property type="entry name" value="LysM"/>
</dbReference>
<evidence type="ECO:0000256" key="1">
    <source>
        <dbReference type="ARBA" id="ARBA00022529"/>
    </source>
</evidence>
<gene>
    <name evidence="6" type="ORF">GCM10008119_35300</name>
</gene>